<dbReference type="SMART" id="SM00062">
    <property type="entry name" value="PBPb"/>
    <property type="match status" value="3"/>
</dbReference>
<dbReference type="PATRIC" id="fig|1137280.3.peg.2698"/>
<dbReference type="SUPFAM" id="SSF55073">
    <property type="entry name" value="Nucleotide cyclase"/>
    <property type="match status" value="1"/>
</dbReference>
<dbReference type="AlphaFoldDB" id="A0A072MZS9"/>
<evidence type="ECO:0000256" key="4">
    <source>
        <dbReference type="SAM" id="Phobius"/>
    </source>
</evidence>
<organism evidence="6 7">
    <name type="scientific">Marinobacter nitratireducens</name>
    <dbReference type="NCBI Taxonomy" id="1137280"/>
    <lineage>
        <taxon>Bacteria</taxon>
        <taxon>Pseudomonadati</taxon>
        <taxon>Pseudomonadota</taxon>
        <taxon>Gammaproteobacteria</taxon>
        <taxon>Pseudomonadales</taxon>
        <taxon>Marinobacteraceae</taxon>
        <taxon>Marinobacter</taxon>
    </lineage>
</organism>
<dbReference type="PANTHER" id="PTHR35936">
    <property type="entry name" value="MEMBRANE-BOUND LYTIC MUREIN TRANSGLYCOSYLASE F"/>
    <property type="match status" value="1"/>
</dbReference>
<dbReference type="STRING" id="1137280.D777_02881"/>
<keyword evidence="7" id="KW-1185">Reference proteome</keyword>
<dbReference type="Gene3D" id="3.40.190.10">
    <property type="entry name" value="Periplasmic binding protein-like II"/>
    <property type="match status" value="6"/>
</dbReference>
<dbReference type="EMBL" id="ANIE01000007">
    <property type="protein sequence ID" value="KEF30939.1"/>
    <property type="molecule type" value="Genomic_DNA"/>
</dbReference>
<comment type="similarity">
    <text evidence="2">Belongs to the bacterial solute-binding protein 3 family.</text>
</comment>
<dbReference type="InterPro" id="IPR000160">
    <property type="entry name" value="GGDEF_dom"/>
</dbReference>
<dbReference type="Pfam" id="PF00497">
    <property type="entry name" value="SBP_bac_3"/>
    <property type="match status" value="3"/>
</dbReference>
<dbReference type="PROSITE" id="PS50887">
    <property type="entry name" value="GGDEF"/>
    <property type="match status" value="1"/>
</dbReference>
<dbReference type="Pfam" id="PF00990">
    <property type="entry name" value="GGDEF"/>
    <property type="match status" value="1"/>
</dbReference>
<evidence type="ECO:0000256" key="2">
    <source>
        <dbReference type="ARBA" id="ARBA00010333"/>
    </source>
</evidence>
<dbReference type="InterPro" id="IPR043128">
    <property type="entry name" value="Rev_trsase/Diguanyl_cyclase"/>
</dbReference>
<comment type="cofactor">
    <cofactor evidence="1">
        <name>Mg(2+)</name>
        <dbReference type="ChEBI" id="CHEBI:18420"/>
    </cofactor>
</comment>
<keyword evidence="4" id="KW-0812">Transmembrane</keyword>
<dbReference type="InterPro" id="IPR001638">
    <property type="entry name" value="Solute-binding_3/MltF_N"/>
</dbReference>
<dbReference type="InterPro" id="IPR029787">
    <property type="entry name" value="Nucleotide_cyclase"/>
</dbReference>
<sequence length="973" mass="109473">MFEQSTRVFKTCLLWLVLSCFIIIGVPGGAKAETEQTDGLPPVSIGIVAENKPYSFIEGRSVNGFSIDLLREIASKSGLEFDFRIGSWPEIYSAFQRGELDAIDGISYESQRARSILFTAPYHVRETVLMHDVDRPVGKIDTLSDLKNLRVGVVEDIYYRNLLTENGITPQTYSSLADLVRALAFDWVDIIIGPRLTLEFSANEAGFRFLEVTGKAPLGRLALEDLRLGVSRSNPDLYERLKAGLEAIPEQRKAELLRRWQEFGGASLAQPPDFRLTSKQRGYLNDLGPVRVGLMRDYAPFSFKDGGKLQGLTVDVLDRLADLTGLQVIPVAGQWSELFAMLKSGQIDVLANMSKNQAREVFTRFTEPYHSIPNVAFTLDETLEFNGLESLRGYTIALGSDIYYEDQVVRILGNDARVFSTQEAMFQALSRGDVDAVLAALPNGNFWIRELQIPGVHIAGELKLNGQSGEDLRFGVTRPEAPLADILNQALSAISATEMRTIENRWLGASFNRNLRQTGEIELSLGEKEWLEQRHSALTYCIDNDWLPLEGLDSSGHHVGLSAEVLRLFTERSGIQFNRVPTRSWPEALEAAQSRTCDLLSLAMKTPERSRYLDFTEPYVQVPNIVLGRIEAPFIESVAELREKPVGVVQGYAFLELLRNRYPALQLHEVSDEKEGLRLLQEGKLAGYVTTLATASYHMQDMGLADLKVIGRIPADWSLSVAVRNDQPVLLGILQKLVDSITPSERSELEGYWRNIHIEQSVDYSIIWQILAVVALIAALLIYWNRKLGVLNRELAEANETLARLSVTDDLTQLGNRSYFDQEFRKGFQWCQRHETGYAIAMVDADLFKQINDTYGHEAGDRCLIKLAEIMRGHFRRETDRLSRFGGEEFVICTSYQDRNDVINRLDSFRRALEQTPIPFNDHEIHLTVSIGLATDIPSPDDTPAEFLRLADQALYAAKENGRNRLEVRAVKE</sequence>
<evidence type="ECO:0000259" key="5">
    <source>
        <dbReference type="PROSITE" id="PS50887"/>
    </source>
</evidence>
<dbReference type="SMART" id="SM00267">
    <property type="entry name" value="GGDEF"/>
    <property type="match status" value="1"/>
</dbReference>
<comment type="caution">
    <text evidence="6">The sequence shown here is derived from an EMBL/GenBank/DDBJ whole genome shotgun (WGS) entry which is preliminary data.</text>
</comment>
<feature type="domain" description="GGDEF" evidence="5">
    <location>
        <begin position="836"/>
        <end position="971"/>
    </location>
</feature>
<dbReference type="SUPFAM" id="SSF53850">
    <property type="entry name" value="Periplasmic binding protein-like II"/>
    <property type="match status" value="3"/>
</dbReference>
<dbReference type="GO" id="GO:0003824">
    <property type="term" value="F:catalytic activity"/>
    <property type="evidence" value="ECO:0007669"/>
    <property type="project" value="UniProtKB-ARBA"/>
</dbReference>
<dbReference type="CDD" id="cd13708">
    <property type="entry name" value="PBP2_BvgS_like_1"/>
    <property type="match status" value="1"/>
</dbReference>
<protein>
    <submittedName>
        <fullName evidence="6">Diguanylate cyclase (GGDEF domain) with PAS/PAC sensor</fullName>
    </submittedName>
</protein>
<evidence type="ECO:0000256" key="1">
    <source>
        <dbReference type="ARBA" id="ARBA00001946"/>
    </source>
</evidence>
<keyword evidence="3" id="KW-0732">Signal</keyword>
<name>A0A072MZS9_9GAMM</name>
<evidence type="ECO:0000313" key="6">
    <source>
        <dbReference type="EMBL" id="KEF30939.1"/>
    </source>
</evidence>
<evidence type="ECO:0000256" key="3">
    <source>
        <dbReference type="ARBA" id="ARBA00022729"/>
    </source>
</evidence>
<keyword evidence="4" id="KW-0472">Membrane</keyword>
<dbReference type="FunFam" id="3.30.70.270:FF:000001">
    <property type="entry name" value="Diguanylate cyclase domain protein"/>
    <property type="match status" value="1"/>
</dbReference>
<dbReference type="CDD" id="cd01949">
    <property type="entry name" value="GGDEF"/>
    <property type="match status" value="1"/>
</dbReference>
<proteinExistence type="inferred from homology"/>
<dbReference type="Proteomes" id="UP000035057">
    <property type="component" value="Unassembled WGS sequence"/>
</dbReference>
<dbReference type="Gene3D" id="3.30.70.270">
    <property type="match status" value="1"/>
</dbReference>
<dbReference type="NCBIfam" id="TIGR00254">
    <property type="entry name" value="GGDEF"/>
    <property type="match status" value="1"/>
</dbReference>
<dbReference type="RefSeq" id="WP_081849557.1">
    <property type="nucleotide sequence ID" value="NZ_ANIE01000007.1"/>
</dbReference>
<keyword evidence="4" id="KW-1133">Transmembrane helix</keyword>
<accession>A0A072MZS9</accession>
<feature type="transmembrane region" description="Helical" evidence="4">
    <location>
        <begin position="766"/>
        <end position="784"/>
    </location>
</feature>
<dbReference type="OrthoDB" id="9180959at2"/>
<evidence type="ECO:0000313" key="7">
    <source>
        <dbReference type="Proteomes" id="UP000035057"/>
    </source>
</evidence>
<gene>
    <name evidence="6" type="ORF">D777_02881</name>
</gene>
<dbReference type="CDD" id="cd01007">
    <property type="entry name" value="PBP2_BvgS_HisK_like"/>
    <property type="match status" value="2"/>
</dbReference>
<reference evidence="6 7" key="1">
    <citation type="submission" date="2012-12" db="EMBL/GenBank/DDBJ databases">
        <title>Genome assembly of Marinobacter sp. AK21.</title>
        <authorList>
            <person name="Khatri I."/>
            <person name="Kumar R."/>
            <person name="Vaidya B."/>
            <person name="Subramanian S."/>
            <person name="Pinnaka A."/>
        </authorList>
    </citation>
    <scope>NUCLEOTIDE SEQUENCE [LARGE SCALE GENOMIC DNA]</scope>
    <source>
        <strain evidence="6 7">AK21</strain>
    </source>
</reference>